<name>A0A6A6AAX3_9PLEO</name>
<keyword evidence="1" id="KW-0812">Transmembrane</keyword>
<reference evidence="2" key="1">
    <citation type="journal article" date="2020" name="Stud. Mycol.">
        <title>101 Dothideomycetes genomes: a test case for predicting lifestyles and emergence of pathogens.</title>
        <authorList>
            <person name="Haridas S."/>
            <person name="Albert R."/>
            <person name="Binder M."/>
            <person name="Bloem J."/>
            <person name="Labutti K."/>
            <person name="Salamov A."/>
            <person name="Andreopoulos B."/>
            <person name="Baker S."/>
            <person name="Barry K."/>
            <person name="Bills G."/>
            <person name="Bluhm B."/>
            <person name="Cannon C."/>
            <person name="Castanera R."/>
            <person name="Culley D."/>
            <person name="Daum C."/>
            <person name="Ezra D."/>
            <person name="Gonzalez J."/>
            <person name="Henrissat B."/>
            <person name="Kuo A."/>
            <person name="Liang C."/>
            <person name="Lipzen A."/>
            <person name="Lutzoni F."/>
            <person name="Magnuson J."/>
            <person name="Mondo S."/>
            <person name="Nolan M."/>
            <person name="Ohm R."/>
            <person name="Pangilinan J."/>
            <person name="Park H.-J."/>
            <person name="Ramirez L."/>
            <person name="Alfaro M."/>
            <person name="Sun H."/>
            <person name="Tritt A."/>
            <person name="Yoshinaga Y."/>
            <person name="Zwiers L.-H."/>
            <person name="Turgeon B."/>
            <person name="Goodwin S."/>
            <person name="Spatafora J."/>
            <person name="Crous P."/>
            <person name="Grigoriev I."/>
        </authorList>
    </citation>
    <scope>NUCLEOTIDE SEQUENCE</scope>
    <source>
        <strain evidence="2">CBS 119687</strain>
    </source>
</reference>
<organism evidence="2 3">
    <name type="scientific">Dothidotthia symphoricarpi CBS 119687</name>
    <dbReference type="NCBI Taxonomy" id="1392245"/>
    <lineage>
        <taxon>Eukaryota</taxon>
        <taxon>Fungi</taxon>
        <taxon>Dikarya</taxon>
        <taxon>Ascomycota</taxon>
        <taxon>Pezizomycotina</taxon>
        <taxon>Dothideomycetes</taxon>
        <taxon>Pleosporomycetidae</taxon>
        <taxon>Pleosporales</taxon>
        <taxon>Dothidotthiaceae</taxon>
        <taxon>Dothidotthia</taxon>
    </lineage>
</organism>
<evidence type="ECO:0000313" key="3">
    <source>
        <dbReference type="Proteomes" id="UP000799771"/>
    </source>
</evidence>
<protein>
    <submittedName>
        <fullName evidence="2">Uncharacterized protein</fullName>
    </submittedName>
</protein>
<dbReference type="OrthoDB" id="5216128at2759"/>
<sequence length="96" mass="10371">LYAHSSLRYLSTLFSMVFLGFGVTYIVYPRLGYSLSGFTVSSTNNADAELMDCIMVLYGAKDLFMAVAIMASIWYGTRKSAGMMMAASACAQMCGG</sequence>
<keyword evidence="3" id="KW-1185">Reference proteome</keyword>
<keyword evidence="1" id="KW-1133">Transmembrane helix</keyword>
<dbReference type="EMBL" id="ML977507">
    <property type="protein sequence ID" value="KAF2129072.1"/>
    <property type="molecule type" value="Genomic_DNA"/>
</dbReference>
<feature type="non-terminal residue" evidence="2">
    <location>
        <position position="96"/>
    </location>
</feature>
<proteinExistence type="predicted"/>
<evidence type="ECO:0000256" key="1">
    <source>
        <dbReference type="SAM" id="Phobius"/>
    </source>
</evidence>
<evidence type="ECO:0000313" key="2">
    <source>
        <dbReference type="EMBL" id="KAF2129072.1"/>
    </source>
</evidence>
<dbReference type="Pfam" id="PF14087">
    <property type="entry name" value="DUF4267"/>
    <property type="match status" value="1"/>
</dbReference>
<keyword evidence="1" id="KW-0472">Membrane</keyword>
<dbReference type="AlphaFoldDB" id="A0A6A6AAX3"/>
<dbReference type="GeneID" id="54403292"/>
<feature type="transmembrane region" description="Helical" evidence="1">
    <location>
        <begin position="55"/>
        <end position="75"/>
    </location>
</feature>
<feature type="non-terminal residue" evidence="2">
    <location>
        <position position="1"/>
    </location>
</feature>
<feature type="transmembrane region" description="Helical" evidence="1">
    <location>
        <begin position="7"/>
        <end position="28"/>
    </location>
</feature>
<dbReference type="Proteomes" id="UP000799771">
    <property type="component" value="Unassembled WGS sequence"/>
</dbReference>
<gene>
    <name evidence="2" type="ORF">P153DRAFT_265152</name>
</gene>
<accession>A0A6A6AAX3</accession>
<dbReference type="RefSeq" id="XP_033523461.1">
    <property type="nucleotide sequence ID" value="XM_033662860.1"/>
</dbReference>
<dbReference type="InterPro" id="IPR025363">
    <property type="entry name" value="DUF4267"/>
</dbReference>